<evidence type="ECO:0000313" key="7">
    <source>
        <dbReference type="Proteomes" id="UP001180020"/>
    </source>
</evidence>
<evidence type="ECO:0000313" key="6">
    <source>
        <dbReference type="EMBL" id="KAK1318340.1"/>
    </source>
</evidence>
<sequence length="546" mass="61404">MLLQGYLAMDDAQSVATLLDSATSKIQQLQQAFAELESYRAVSLNLKWKELEDHFHGLERSLKKRFEDLKDQEKMYETKELEAHEMLMKREAAVVKKECVLLGRLQEKRNAAVLEIGEAHKRYKKASGEPVINIMGNGKTDAIVEEKLEMQLPAKVDSETVNPTENGDIDVKARPKLMELCEEMNAKGLHKFVSDNRKDLSSIREEIPVALKGSSDPFRLVLNSLEDFYRPEALTVDGKKDVTILGVRRTCIMLMESLSALVADTESDELVVPSDVKECAKMMAMEWKSKLGDVDIDASAGNSLVAHAFLQLLATFGITSEFDQEEICKLIPSVSRRRQAAGLCRSLGLKSKMPGVIDVMANSGRQIDAVNLACELGMTEQFDPVNLLKSYLKEARKASQVKAGNMSPGIETSERELNALKAVIRCIEDHKLEEQYPLDPLQKRVLQIEKDKADKKRATEAMKPQPKRPRANGIITYPPRITNVVPDNKCMYRGPERYPDMYKRPPHPFLVESHGSPLLGSHSYNFSTSHGGYYGNGYQYQIPYIH</sequence>
<reference evidence="6" key="2">
    <citation type="submission" date="2023-06" db="EMBL/GenBank/DDBJ databases">
        <authorList>
            <person name="Ma L."/>
            <person name="Liu K.-W."/>
            <person name="Li Z."/>
            <person name="Hsiao Y.-Y."/>
            <person name="Qi Y."/>
            <person name="Fu T."/>
            <person name="Tang G."/>
            <person name="Zhang D."/>
            <person name="Sun W.-H."/>
            <person name="Liu D.-K."/>
            <person name="Li Y."/>
            <person name="Chen G.-Z."/>
            <person name="Liu X.-D."/>
            <person name="Liao X.-Y."/>
            <person name="Jiang Y.-T."/>
            <person name="Yu X."/>
            <person name="Hao Y."/>
            <person name="Huang J."/>
            <person name="Zhao X.-W."/>
            <person name="Ke S."/>
            <person name="Chen Y.-Y."/>
            <person name="Wu W.-L."/>
            <person name="Hsu J.-L."/>
            <person name="Lin Y.-F."/>
            <person name="Huang M.-D."/>
            <person name="Li C.-Y."/>
            <person name="Huang L."/>
            <person name="Wang Z.-W."/>
            <person name="Zhao X."/>
            <person name="Zhong W.-Y."/>
            <person name="Peng D.-H."/>
            <person name="Ahmad S."/>
            <person name="Lan S."/>
            <person name="Zhang J.-S."/>
            <person name="Tsai W.-C."/>
            <person name="Van De Peer Y."/>
            <person name="Liu Z.-J."/>
        </authorList>
    </citation>
    <scope>NUCLEOTIDE SEQUENCE</scope>
    <source>
        <strain evidence="6">CP</strain>
        <tissue evidence="6">Leaves</tissue>
    </source>
</reference>
<dbReference type="PANTHER" id="PTHR31791:SF4">
    <property type="entry name" value="FRIGIDA-LIKE PROTEIN 3"/>
    <property type="match status" value="1"/>
</dbReference>
<evidence type="ECO:0000256" key="2">
    <source>
        <dbReference type="ARBA" id="ARBA00022782"/>
    </source>
</evidence>
<dbReference type="EMBL" id="JAUJYO010000004">
    <property type="protein sequence ID" value="KAK1318340.1"/>
    <property type="molecule type" value="Genomic_DNA"/>
</dbReference>
<proteinExistence type="inferred from homology"/>
<evidence type="ECO:0000256" key="1">
    <source>
        <dbReference type="ARBA" id="ARBA00008956"/>
    </source>
</evidence>
<dbReference type="PANTHER" id="PTHR31791">
    <property type="entry name" value="FRIGIDA-LIKE PROTEIN 3-RELATED"/>
    <property type="match status" value="1"/>
</dbReference>
<accession>A0AAV9EY27</accession>
<feature type="region of interest" description="Disordered" evidence="5">
    <location>
        <begin position="453"/>
        <end position="475"/>
    </location>
</feature>
<evidence type="ECO:0000256" key="4">
    <source>
        <dbReference type="RuleBase" id="RU364012"/>
    </source>
</evidence>
<protein>
    <recommendedName>
        <fullName evidence="4">FRIGIDA-like protein</fullName>
    </recommendedName>
</protein>
<keyword evidence="2 4" id="KW-0221">Differentiation</keyword>
<dbReference type="Proteomes" id="UP001180020">
    <property type="component" value="Unassembled WGS sequence"/>
</dbReference>
<evidence type="ECO:0000256" key="5">
    <source>
        <dbReference type="SAM" id="MobiDB-lite"/>
    </source>
</evidence>
<dbReference type="GO" id="GO:0009908">
    <property type="term" value="P:flower development"/>
    <property type="evidence" value="ECO:0007669"/>
    <property type="project" value="UniProtKB-KW"/>
</dbReference>
<dbReference type="InterPro" id="IPR012474">
    <property type="entry name" value="Frigida"/>
</dbReference>
<evidence type="ECO:0000256" key="3">
    <source>
        <dbReference type="ARBA" id="ARBA00023089"/>
    </source>
</evidence>
<dbReference type="GO" id="GO:0030154">
    <property type="term" value="P:cell differentiation"/>
    <property type="evidence" value="ECO:0007669"/>
    <property type="project" value="UniProtKB-KW"/>
</dbReference>
<dbReference type="AlphaFoldDB" id="A0AAV9EY27"/>
<gene>
    <name evidence="6" type="ORF">QJS10_CPB04g01983</name>
</gene>
<dbReference type="Pfam" id="PF07899">
    <property type="entry name" value="Frigida"/>
    <property type="match status" value="1"/>
</dbReference>
<reference evidence="6" key="1">
    <citation type="journal article" date="2023" name="Nat. Commun.">
        <title>Diploid and tetraploid genomes of Acorus and the evolution of monocots.</title>
        <authorList>
            <person name="Ma L."/>
            <person name="Liu K.W."/>
            <person name="Li Z."/>
            <person name="Hsiao Y.Y."/>
            <person name="Qi Y."/>
            <person name="Fu T."/>
            <person name="Tang G.D."/>
            <person name="Zhang D."/>
            <person name="Sun W.H."/>
            <person name="Liu D.K."/>
            <person name="Li Y."/>
            <person name="Chen G.Z."/>
            <person name="Liu X.D."/>
            <person name="Liao X.Y."/>
            <person name="Jiang Y.T."/>
            <person name="Yu X."/>
            <person name="Hao Y."/>
            <person name="Huang J."/>
            <person name="Zhao X.W."/>
            <person name="Ke S."/>
            <person name="Chen Y.Y."/>
            <person name="Wu W.L."/>
            <person name="Hsu J.L."/>
            <person name="Lin Y.F."/>
            <person name="Huang M.D."/>
            <person name="Li C.Y."/>
            <person name="Huang L."/>
            <person name="Wang Z.W."/>
            <person name="Zhao X."/>
            <person name="Zhong W.Y."/>
            <person name="Peng D.H."/>
            <person name="Ahmad S."/>
            <person name="Lan S."/>
            <person name="Zhang J.S."/>
            <person name="Tsai W.C."/>
            <person name="Van de Peer Y."/>
            <person name="Liu Z.J."/>
        </authorList>
    </citation>
    <scope>NUCLEOTIDE SEQUENCE</scope>
    <source>
        <strain evidence="6">CP</strain>
    </source>
</reference>
<comment type="caution">
    <text evidence="6">The sequence shown here is derived from an EMBL/GenBank/DDBJ whole genome shotgun (WGS) entry which is preliminary data.</text>
</comment>
<organism evidence="6 7">
    <name type="scientific">Acorus calamus</name>
    <name type="common">Sweet flag</name>
    <dbReference type="NCBI Taxonomy" id="4465"/>
    <lineage>
        <taxon>Eukaryota</taxon>
        <taxon>Viridiplantae</taxon>
        <taxon>Streptophyta</taxon>
        <taxon>Embryophyta</taxon>
        <taxon>Tracheophyta</taxon>
        <taxon>Spermatophyta</taxon>
        <taxon>Magnoliopsida</taxon>
        <taxon>Liliopsida</taxon>
        <taxon>Acoraceae</taxon>
        <taxon>Acorus</taxon>
    </lineage>
</organism>
<keyword evidence="4" id="KW-0217">Developmental protein</keyword>
<keyword evidence="7" id="KW-1185">Reference proteome</keyword>
<keyword evidence="3 4" id="KW-0287">Flowering</keyword>
<name>A0AAV9EY27_ACOCL</name>
<comment type="similarity">
    <text evidence="1 4">Belongs to the Frigida family.</text>
</comment>